<evidence type="ECO:0000313" key="9">
    <source>
        <dbReference type="EMBL" id="GIY96850.1"/>
    </source>
</evidence>
<dbReference type="InterPro" id="IPR012337">
    <property type="entry name" value="RNaseH-like_sf"/>
</dbReference>
<evidence type="ECO:0000313" key="10">
    <source>
        <dbReference type="Proteomes" id="UP001054945"/>
    </source>
</evidence>
<evidence type="ECO:0000259" key="8">
    <source>
        <dbReference type="SMART" id="SM00479"/>
    </source>
</evidence>
<dbReference type="EMBL" id="BPLR01000709">
    <property type="protein sequence ID" value="GIY96850.1"/>
    <property type="molecule type" value="Genomic_DNA"/>
</dbReference>
<keyword evidence="10" id="KW-1185">Reference proteome</keyword>
<keyword evidence="2" id="KW-0540">Nuclease</keyword>
<feature type="domain" description="Exonuclease" evidence="8">
    <location>
        <begin position="218"/>
        <end position="427"/>
    </location>
</feature>
<dbReference type="GO" id="GO:0005737">
    <property type="term" value="C:cytoplasm"/>
    <property type="evidence" value="ECO:0007669"/>
    <property type="project" value="TreeGrafter"/>
</dbReference>
<dbReference type="InterPro" id="IPR036397">
    <property type="entry name" value="RNaseH_sf"/>
</dbReference>
<dbReference type="SMART" id="SM00479">
    <property type="entry name" value="EXOIII"/>
    <property type="match status" value="1"/>
</dbReference>
<evidence type="ECO:0000256" key="2">
    <source>
        <dbReference type="ARBA" id="ARBA00022722"/>
    </source>
</evidence>
<comment type="cofactor">
    <cofactor evidence="1">
        <name>Mg(2+)</name>
        <dbReference type="ChEBI" id="CHEBI:18420"/>
    </cofactor>
</comment>
<dbReference type="PANTHER" id="PTHR13058:SF19">
    <property type="entry name" value="LD40940P"/>
    <property type="match status" value="1"/>
</dbReference>
<dbReference type="GO" id="GO:0006308">
    <property type="term" value="P:DNA catabolic process"/>
    <property type="evidence" value="ECO:0007669"/>
    <property type="project" value="TreeGrafter"/>
</dbReference>
<keyword evidence="6" id="KW-0460">Magnesium</keyword>
<evidence type="ECO:0000256" key="3">
    <source>
        <dbReference type="ARBA" id="ARBA00022723"/>
    </source>
</evidence>
<comment type="similarity">
    <text evidence="7">Belongs to the exonuclease superfamily. TREX family.</text>
</comment>
<dbReference type="GO" id="GO:0003676">
    <property type="term" value="F:nucleic acid binding"/>
    <property type="evidence" value="ECO:0007669"/>
    <property type="project" value="InterPro"/>
</dbReference>
<dbReference type="SUPFAM" id="SSF53098">
    <property type="entry name" value="Ribonuclease H-like"/>
    <property type="match status" value="1"/>
</dbReference>
<accession>A0AAV4XNZ7</accession>
<dbReference type="GO" id="GO:0046872">
    <property type="term" value="F:metal ion binding"/>
    <property type="evidence" value="ECO:0007669"/>
    <property type="project" value="UniProtKB-KW"/>
</dbReference>
<keyword evidence="5 9" id="KW-0269">Exonuclease</keyword>
<evidence type="ECO:0000256" key="7">
    <source>
        <dbReference type="ARBA" id="ARBA00025769"/>
    </source>
</evidence>
<dbReference type="InterPro" id="IPR013520">
    <property type="entry name" value="Ribonucl_H"/>
</dbReference>
<comment type="caution">
    <text evidence="9">The sequence shown here is derived from an EMBL/GenBank/DDBJ whole genome shotgun (WGS) entry which is preliminary data.</text>
</comment>
<name>A0AAV4XNZ7_CAEEX</name>
<reference evidence="9 10" key="1">
    <citation type="submission" date="2021-06" db="EMBL/GenBank/DDBJ databases">
        <title>Caerostris extrusa draft genome.</title>
        <authorList>
            <person name="Kono N."/>
            <person name="Arakawa K."/>
        </authorList>
    </citation>
    <scope>NUCLEOTIDE SEQUENCE [LARGE SCALE GENOMIC DNA]</scope>
</reference>
<dbReference type="PANTHER" id="PTHR13058">
    <property type="entry name" value="THREE PRIME REPAIR EXONUCLEASE 1, 2"/>
    <property type="match status" value="1"/>
</dbReference>
<evidence type="ECO:0000256" key="1">
    <source>
        <dbReference type="ARBA" id="ARBA00001946"/>
    </source>
</evidence>
<keyword evidence="4" id="KW-0378">Hydrolase</keyword>
<dbReference type="Pfam" id="PF00929">
    <property type="entry name" value="RNase_T"/>
    <property type="match status" value="1"/>
</dbReference>
<dbReference type="Proteomes" id="UP001054945">
    <property type="component" value="Unassembled WGS sequence"/>
</dbReference>
<organism evidence="9 10">
    <name type="scientific">Caerostris extrusa</name>
    <name type="common">Bark spider</name>
    <name type="synonym">Caerostris bankana</name>
    <dbReference type="NCBI Taxonomy" id="172846"/>
    <lineage>
        <taxon>Eukaryota</taxon>
        <taxon>Metazoa</taxon>
        <taxon>Ecdysozoa</taxon>
        <taxon>Arthropoda</taxon>
        <taxon>Chelicerata</taxon>
        <taxon>Arachnida</taxon>
        <taxon>Araneae</taxon>
        <taxon>Araneomorphae</taxon>
        <taxon>Entelegynae</taxon>
        <taxon>Araneoidea</taxon>
        <taxon>Araneidae</taxon>
        <taxon>Caerostris</taxon>
    </lineage>
</organism>
<dbReference type="GO" id="GO:0008296">
    <property type="term" value="F:3'-5'-DNA exonuclease activity"/>
    <property type="evidence" value="ECO:0007669"/>
    <property type="project" value="TreeGrafter"/>
</dbReference>
<protein>
    <submittedName>
        <fullName evidence="9">Three-prime repair exonuclease 1</fullName>
    </submittedName>
</protein>
<dbReference type="AlphaFoldDB" id="A0AAV4XNZ7"/>
<dbReference type="Gene3D" id="3.30.420.10">
    <property type="entry name" value="Ribonuclease H-like superfamily/Ribonuclease H"/>
    <property type="match status" value="1"/>
</dbReference>
<evidence type="ECO:0000256" key="6">
    <source>
        <dbReference type="ARBA" id="ARBA00022842"/>
    </source>
</evidence>
<evidence type="ECO:0000256" key="5">
    <source>
        <dbReference type="ARBA" id="ARBA00022839"/>
    </source>
</evidence>
<dbReference type="InterPro" id="IPR040393">
    <property type="entry name" value="TREX1/2"/>
</dbReference>
<sequence>MSNSESVVNSSLLYLLPASCNISMPSRGIPKTRSLSDLDSIIDKFSHKDLIVWRRSLINNSEIMDTTSDFNPLATSSSPTLETAMGPFKTVEEANSVVSKLKHTYIYTATSSLENNVKKSEECQLQAKAIDYGSQIFSFNSPDVSAANNLQINASINSIPHPQVFSAKSPPVFNVVDSQFKISDVFTNSNSSTSYSPMKYTSSELQKNIAPSVKSITTYVFFDLETTGLAHEIGKSNVQITEVSMIAIGRKELEQSTFDDLRDIRIIQKLCLCTRPRTMISSSAAFVTGLNNDNLVDQQPFDRNAAESINFFLSHLSKPVCLLAHNGNRYDFPLLKAEFSRLSMSLPSDIYISDTLRAFRDLGVPVFPPDKRFPSLLNIQKRGQVSYALANLHLYFFNKHPTGSHSSEGDCIALAKVCHIMKDLMLPWIDENCSTFDTISPMW</sequence>
<proteinExistence type="inferred from homology"/>
<keyword evidence="3" id="KW-0479">Metal-binding</keyword>
<evidence type="ECO:0000256" key="4">
    <source>
        <dbReference type="ARBA" id="ARBA00022801"/>
    </source>
</evidence>
<gene>
    <name evidence="9" type="primary">Trex1</name>
    <name evidence="9" type="ORF">CEXT_176351</name>
</gene>